<evidence type="ECO:0000256" key="1">
    <source>
        <dbReference type="ARBA" id="ARBA00004496"/>
    </source>
</evidence>
<dbReference type="PANTHER" id="PTHR11953">
    <property type="entry name" value="EXOSOME COMPLEX COMPONENT"/>
    <property type="match status" value="1"/>
</dbReference>
<evidence type="ECO:0000256" key="8">
    <source>
        <dbReference type="ARBA" id="ARBA00062379"/>
    </source>
</evidence>
<dbReference type="InterPro" id="IPR027408">
    <property type="entry name" value="PNPase/RNase_PH_dom_sf"/>
</dbReference>
<protein>
    <recommendedName>
        <fullName evidence="9">Putative exosome complex component RRP41</fullName>
    </recommendedName>
</protein>
<comment type="caution">
    <text evidence="11">The sequence shown here is derived from an EMBL/GenBank/DDBJ whole genome shotgun (WGS) entry which is preliminary data.</text>
</comment>
<dbReference type="GO" id="GO:0000176">
    <property type="term" value="C:nuclear exosome (RNase complex)"/>
    <property type="evidence" value="ECO:0007669"/>
    <property type="project" value="TreeGrafter"/>
</dbReference>
<comment type="subcellular location">
    <subcellularLocation>
        <location evidence="1">Cytoplasm</location>
    </subcellularLocation>
    <subcellularLocation>
        <location evidence="2">Nucleus</location>
        <location evidence="2">Nucleolus</location>
    </subcellularLocation>
    <subcellularLocation>
        <location evidence="3">Nucleus</location>
        <location evidence="3">Nucleoplasm</location>
    </subcellularLocation>
</comment>
<gene>
    <name evidence="11" type="ORF">MENT_LOCUS15298</name>
</gene>
<feature type="domain" description="Exoribonuclease phosphorolytic" evidence="10">
    <location>
        <begin position="16"/>
        <end position="146"/>
    </location>
</feature>
<comment type="subunit">
    <text evidence="8">Component of the RNA exosome complex.</text>
</comment>
<dbReference type="InterPro" id="IPR020568">
    <property type="entry name" value="Ribosomal_Su5_D2-typ_SF"/>
</dbReference>
<evidence type="ECO:0000259" key="10">
    <source>
        <dbReference type="Pfam" id="PF01138"/>
    </source>
</evidence>
<keyword evidence="6" id="KW-0271">Exosome</keyword>
<reference evidence="11 12" key="1">
    <citation type="submission" date="2020-08" db="EMBL/GenBank/DDBJ databases">
        <authorList>
            <person name="Koutsovoulos G."/>
            <person name="Danchin GJ E."/>
        </authorList>
    </citation>
    <scope>NUCLEOTIDE SEQUENCE [LARGE SCALE GENOMIC DNA]</scope>
</reference>
<evidence type="ECO:0000256" key="5">
    <source>
        <dbReference type="ARBA" id="ARBA00022490"/>
    </source>
</evidence>
<dbReference type="GO" id="GO:0005654">
    <property type="term" value="C:nucleoplasm"/>
    <property type="evidence" value="ECO:0007669"/>
    <property type="project" value="UniProtKB-SubCell"/>
</dbReference>
<dbReference type="InterPro" id="IPR036345">
    <property type="entry name" value="ExoRNase_PH_dom2_sf"/>
</dbReference>
<dbReference type="InterPro" id="IPR001247">
    <property type="entry name" value="ExoRNase_PH_dom1"/>
</dbReference>
<evidence type="ECO:0000256" key="4">
    <source>
        <dbReference type="ARBA" id="ARBA00006678"/>
    </source>
</evidence>
<dbReference type="GO" id="GO:0000177">
    <property type="term" value="C:cytoplasmic exosome (RNase complex)"/>
    <property type="evidence" value="ECO:0007669"/>
    <property type="project" value="TreeGrafter"/>
</dbReference>
<dbReference type="AlphaFoldDB" id="A0A6V7UQV4"/>
<dbReference type="GO" id="GO:0034475">
    <property type="term" value="P:U4 snRNA 3'-end processing"/>
    <property type="evidence" value="ECO:0007669"/>
    <property type="project" value="TreeGrafter"/>
</dbReference>
<evidence type="ECO:0000313" key="12">
    <source>
        <dbReference type="Proteomes" id="UP000580250"/>
    </source>
</evidence>
<accession>A0A6V7UQV4</accession>
<dbReference type="InterPro" id="IPR050080">
    <property type="entry name" value="RNase_PH"/>
</dbReference>
<dbReference type="GO" id="GO:0005730">
    <property type="term" value="C:nucleolus"/>
    <property type="evidence" value="ECO:0007669"/>
    <property type="project" value="UniProtKB-SubCell"/>
</dbReference>
<dbReference type="OrthoDB" id="27298at2759"/>
<name>A0A6V7UQV4_MELEN</name>
<evidence type="ECO:0000256" key="9">
    <source>
        <dbReference type="ARBA" id="ARBA00073078"/>
    </source>
</evidence>
<comment type="function">
    <text evidence="7">Non-catalytic component of the RNA exosome complex which has 3'-&gt;5' exoribonuclease activity and participates in a multitude of cellular RNA processing and degradation events.</text>
</comment>
<dbReference type="EMBL" id="CAJEWN010000091">
    <property type="protein sequence ID" value="CAD2162242.1"/>
    <property type="molecule type" value="Genomic_DNA"/>
</dbReference>
<evidence type="ECO:0000313" key="11">
    <source>
        <dbReference type="EMBL" id="CAD2162242.1"/>
    </source>
</evidence>
<dbReference type="FunFam" id="3.30.230.70:FF:000004">
    <property type="entry name" value="Exosome complex component Rrp41"/>
    <property type="match status" value="1"/>
</dbReference>
<evidence type="ECO:0000256" key="6">
    <source>
        <dbReference type="ARBA" id="ARBA00022835"/>
    </source>
</evidence>
<keyword evidence="5" id="KW-0963">Cytoplasm</keyword>
<dbReference type="Pfam" id="PF01138">
    <property type="entry name" value="RNase_PH"/>
    <property type="match status" value="1"/>
</dbReference>
<dbReference type="SUPFAM" id="SSF54211">
    <property type="entry name" value="Ribosomal protein S5 domain 2-like"/>
    <property type="match status" value="1"/>
</dbReference>
<proteinExistence type="inferred from homology"/>
<dbReference type="GO" id="GO:0071028">
    <property type="term" value="P:nuclear mRNA surveillance"/>
    <property type="evidence" value="ECO:0007669"/>
    <property type="project" value="TreeGrafter"/>
</dbReference>
<dbReference type="GO" id="GO:0071051">
    <property type="term" value="P:poly(A)-dependent snoRNA 3'-end processing"/>
    <property type="evidence" value="ECO:0007669"/>
    <property type="project" value="TreeGrafter"/>
</dbReference>
<dbReference type="GO" id="GO:0003723">
    <property type="term" value="F:RNA binding"/>
    <property type="evidence" value="ECO:0007669"/>
    <property type="project" value="TreeGrafter"/>
</dbReference>
<sequence>MLNEFGFRKDARLPKQIRNIIYQTGIYSNADGSAYIEQGGTKVLCAVYGPREGRIKSRIQEESAIVVCQYSQSTFSVPDRRNRPRGDRRGNTNSRLLERAFEAVVFVNLYPRSQIDIFFEVIEADGGNLAACVNAGSLALADAGIPMRGLASAVECGCVDGVSCTDTSSREQSELIPRITIATVGGREEIILISLKNLVHKSHLTEFLKSAIDACAQIHSCLETAVFENVKTAHRL</sequence>
<organism evidence="11 12">
    <name type="scientific">Meloidogyne enterolobii</name>
    <name type="common">Root-knot nematode worm</name>
    <name type="synonym">Meloidogyne mayaguensis</name>
    <dbReference type="NCBI Taxonomy" id="390850"/>
    <lineage>
        <taxon>Eukaryota</taxon>
        <taxon>Metazoa</taxon>
        <taxon>Ecdysozoa</taxon>
        <taxon>Nematoda</taxon>
        <taxon>Chromadorea</taxon>
        <taxon>Rhabditida</taxon>
        <taxon>Tylenchina</taxon>
        <taxon>Tylenchomorpha</taxon>
        <taxon>Tylenchoidea</taxon>
        <taxon>Meloidogynidae</taxon>
        <taxon>Meloidogyninae</taxon>
        <taxon>Meloidogyne</taxon>
    </lineage>
</organism>
<dbReference type="Gene3D" id="3.30.230.70">
    <property type="entry name" value="GHMP Kinase, N-terminal domain"/>
    <property type="match status" value="1"/>
</dbReference>
<dbReference type="GO" id="GO:0016075">
    <property type="term" value="P:rRNA catabolic process"/>
    <property type="evidence" value="ECO:0007669"/>
    <property type="project" value="TreeGrafter"/>
</dbReference>
<dbReference type="SUPFAM" id="SSF55666">
    <property type="entry name" value="Ribonuclease PH domain 2-like"/>
    <property type="match status" value="1"/>
</dbReference>
<evidence type="ECO:0000256" key="2">
    <source>
        <dbReference type="ARBA" id="ARBA00004604"/>
    </source>
</evidence>
<dbReference type="Proteomes" id="UP000580250">
    <property type="component" value="Unassembled WGS sequence"/>
</dbReference>
<evidence type="ECO:0000256" key="7">
    <source>
        <dbReference type="ARBA" id="ARBA00058393"/>
    </source>
</evidence>
<dbReference type="PANTHER" id="PTHR11953:SF0">
    <property type="entry name" value="EXOSOME COMPLEX COMPONENT RRP41"/>
    <property type="match status" value="1"/>
</dbReference>
<comment type="similarity">
    <text evidence="4">Belongs to the RNase PH family.</text>
</comment>
<evidence type="ECO:0000256" key="3">
    <source>
        <dbReference type="ARBA" id="ARBA00004642"/>
    </source>
</evidence>